<dbReference type="Proteomes" id="UP001597297">
    <property type="component" value="Unassembled WGS sequence"/>
</dbReference>
<name>A0ABW5E607_9BACT</name>
<dbReference type="RefSeq" id="WP_377137041.1">
    <property type="nucleotide sequence ID" value="NZ_JBHUJC010000054.1"/>
</dbReference>
<evidence type="ECO:0000313" key="2">
    <source>
        <dbReference type="Proteomes" id="UP001597297"/>
    </source>
</evidence>
<dbReference type="EMBL" id="JBHUJC010000054">
    <property type="protein sequence ID" value="MFD2277817.1"/>
    <property type="molecule type" value="Genomic_DNA"/>
</dbReference>
<protein>
    <submittedName>
        <fullName evidence="1">Uncharacterized protein</fullName>
    </submittedName>
</protein>
<sequence>SMHLDQAIENDDIRLLFEDSWFWLHYRFFNCRDAVCTENSATLRSHIYNLASMLYRHFNTLSEEEPEAQVELTTTIEELIAIAEYSAEFPICLWIYGDAESKAFMNEKLSELPPMEHIQSIINLPHIKRLESEALGYAKADEKLALKRFRKEQASFNKQRKNSQRTNS</sequence>
<keyword evidence="2" id="KW-1185">Reference proteome</keyword>
<reference evidence="2" key="1">
    <citation type="journal article" date="2019" name="Int. J. Syst. Evol. Microbiol.">
        <title>The Global Catalogue of Microorganisms (GCM) 10K type strain sequencing project: providing services to taxonomists for standard genome sequencing and annotation.</title>
        <authorList>
            <consortium name="The Broad Institute Genomics Platform"/>
            <consortium name="The Broad Institute Genome Sequencing Center for Infectious Disease"/>
            <person name="Wu L."/>
            <person name="Ma J."/>
        </authorList>
    </citation>
    <scope>NUCLEOTIDE SEQUENCE [LARGE SCALE GENOMIC DNA]</scope>
    <source>
        <strain evidence="2">JCM 16545</strain>
    </source>
</reference>
<organism evidence="1 2">
    <name type="scientific">Rubritalea spongiae</name>
    <dbReference type="NCBI Taxonomy" id="430797"/>
    <lineage>
        <taxon>Bacteria</taxon>
        <taxon>Pseudomonadati</taxon>
        <taxon>Verrucomicrobiota</taxon>
        <taxon>Verrucomicrobiia</taxon>
        <taxon>Verrucomicrobiales</taxon>
        <taxon>Rubritaleaceae</taxon>
        <taxon>Rubritalea</taxon>
    </lineage>
</organism>
<evidence type="ECO:0000313" key="1">
    <source>
        <dbReference type="EMBL" id="MFD2277817.1"/>
    </source>
</evidence>
<proteinExistence type="predicted"/>
<comment type="caution">
    <text evidence="1">The sequence shown here is derived from an EMBL/GenBank/DDBJ whole genome shotgun (WGS) entry which is preliminary data.</text>
</comment>
<feature type="non-terminal residue" evidence="1">
    <location>
        <position position="1"/>
    </location>
</feature>
<accession>A0ABW5E607</accession>
<gene>
    <name evidence="1" type="ORF">ACFSQZ_15245</name>
</gene>